<evidence type="ECO:0000313" key="4">
    <source>
        <dbReference type="EMBL" id="MFD2311795.1"/>
    </source>
</evidence>
<dbReference type="GO" id="GO:0008237">
    <property type="term" value="F:metallopeptidase activity"/>
    <property type="evidence" value="ECO:0007669"/>
    <property type="project" value="UniProtKB-KW"/>
</dbReference>
<dbReference type="InterPro" id="IPR032534">
    <property type="entry name" value="EcxA_zinc-bd"/>
</dbReference>
<dbReference type="Pfam" id="PF16313">
    <property type="entry name" value="DUF4953"/>
    <property type="match status" value="1"/>
</dbReference>
<dbReference type="PANTHER" id="PTHR38478:SF1">
    <property type="entry name" value="ZINC DEPENDENT METALLOPROTEASE DOMAIN LIPOPROTEIN"/>
    <property type="match status" value="1"/>
</dbReference>
<evidence type="ECO:0000259" key="2">
    <source>
        <dbReference type="Pfam" id="PF16313"/>
    </source>
</evidence>
<dbReference type="Gene3D" id="3.40.390.10">
    <property type="entry name" value="Collagenase (Catalytic Domain)"/>
    <property type="match status" value="1"/>
</dbReference>
<dbReference type="InterPro" id="IPR033413">
    <property type="entry name" value="DUF5117"/>
</dbReference>
<dbReference type="EMBL" id="JBHUJD010000022">
    <property type="protein sequence ID" value="MFD2311795.1"/>
    <property type="molecule type" value="Genomic_DNA"/>
</dbReference>
<dbReference type="SUPFAM" id="SSF55486">
    <property type="entry name" value="Metalloproteases ('zincins'), catalytic domain"/>
    <property type="match status" value="1"/>
</dbReference>
<keyword evidence="4" id="KW-0645">Protease</keyword>
<keyword evidence="4" id="KW-0378">Hydrolase</keyword>
<evidence type="ECO:0000313" key="5">
    <source>
        <dbReference type="Proteomes" id="UP001597425"/>
    </source>
</evidence>
<feature type="signal peptide" evidence="1">
    <location>
        <begin position="1"/>
        <end position="21"/>
    </location>
</feature>
<proteinExistence type="predicted"/>
<feature type="domain" description="EcxA zinc-binding" evidence="2">
    <location>
        <begin position="401"/>
        <end position="707"/>
    </location>
</feature>
<feature type="chain" id="PRO_5045537025" evidence="1">
    <location>
        <begin position="22"/>
        <end position="803"/>
    </location>
</feature>
<reference evidence="5" key="1">
    <citation type="journal article" date="2019" name="Int. J. Syst. Evol. Microbiol.">
        <title>The Global Catalogue of Microorganisms (GCM) 10K type strain sequencing project: providing services to taxonomists for standard genome sequencing and annotation.</title>
        <authorList>
            <consortium name="The Broad Institute Genomics Platform"/>
            <consortium name="The Broad Institute Genome Sequencing Center for Infectious Disease"/>
            <person name="Wu L."/>
            <person name="Ma J."/>
        </authorList>
    </citation>
    <scope>NUCLEOTIDE SEQUENCE [LARGE SCALE GENOMIC DNA]</scope>
    <source>
        <strain evidence="5">KCTC 12848</strain>
    </source>
</reference>
<organism evidence="4 5">
    <name type="scientific">Microbulbifer halophilus</name>
    <dbReference type="NCBI Taxonomy" id="453963"/>
    <lineage>
        <taxon>Bacteria</taxon>
        <taxon>Pseudomonadati</taxon>
        <taxon>Pseudomonadota</taxon>
        <taxon>Gammaproteobacteria</taxon>
        <taxon>Cellvibrionales</taxon>
        <taxon>Microbulbiferaceae</taxon>
        <taxon>Microbulbifer</taxon>
    </lineage>
</organism>
<dbReference type="CDD" id="cd04276">
    <property type="entry name" value="ZnMc_MMP_like_2"/>
    <property type="match status" value="1"/>
</dbReference>
<name>A0ABW5EHN9_9GAMM</name>
<evidence type="ECO:0000259" key="3">
    <source>
        <dbReference type="Pfam" id="PF17148"/>
    </source>
</evidence>
<dbReference type="PANTHER" id="PTHR38478">
    <property type="entry name" value="PEPTIDASE M1A AND M12B"/>
    <property type="match status" value="1"/>
</dbReference>
<dbReference type="Proteomes" id="UP001597425">
    <property type="component" value="Unassembled WGS sequence"/>
</dbReference>
<dbReference type="Pfam" id="PF17148">
    <property type="entry name" value="DUF5117"/>
    <property type="match status" value="1"/>
</dbReference>
<sequence length="803" mass="89080">MWIRKLTLGATLLLFALAAQAAAQAAGSIADYTAGMEKQSGFFDFYWDDDKGRVLLEVSDYEREFLLLTGLAQGLGSNPVGLDRNQMGDNRLVTFERVGNKVLLHQLNLKYRARSDNSTERRAVDEAFASSVLWGFEAVARDGERLLVDFTPFLLSDQHGVARRLQDTEQGSYQVDTSKSAVYLPRTKNFPQNSEFEAQLTFAGGEPGKYLQEVVPTPTLVSLRQHISLVALPDGDYRPRRFHSRSGYFPFEYRDYATAIEQPLDRRVIYRHRLQKKPGSDEVVEPIVYYVDAGVPEPVRSALIEGASWWAQAFEAAGYKNAYRVEVLPEDADPLDVRYNVISWVHRATRGWSYGHAIADPRSGEIIKGNVTLGSLRVRQDFLIAQGLLQPYGRGDADTEALKQMALARIRQLSAHEVGHTLGLAHNFAASAEDRASVMDYPAPLVTLDEGALQLESAYDTGIGTWDKLAIRYGYGDAAGSESDYLAGVIDEAAQQKLRFISDPDSRGINDAHAASHLWDNGSDPLAEFERMAELRRHALDHFSAAANPGHAPRSSLEETLVPVYYGHRYQAEAVGKLIGGLDYDYLYNDAEQNSYTLVPPERQRGAVDTLLATLDPEFLTLPESVLQLLPPKAYGYSRTRESFPSDSGVAFDAIALSEAAAGHTLSILLNPERAARMEQQHARNSETPGFGALLDRLTDRAFHSREYSGLQAAVHQRVNHVYIHRLMLLAGNEQAAESVRAKASLALAGLQHRIGRMKLFGEDPEGYNAHYFYQAQRIAAFRSGELKVKVSDLEAMPPGSPI</sequence>
<protein>
    <submittedName>
        <fullName evidence="4">Zinc-dependent metalloprotease</fullName>
    </submittedName>
</protein>
<dbReference type="RefSeq" id="WP_265722396.1">
    <property type="nucleotide sequence ID" value="NZ_JAPIVK010000022.1"/>
</dbReference>
<gene>
    <name evidence="4" type="ORF">ACFSKX_15305</name>
</gene>
<keyword evidence="5" id="KW-1185">Reference proteome</keyword>
<keyword evidence="4" id="KW-0482">Metalloprotease</keyword>
<comment type="caution">
    <text evidence="4">The sequence shown here is derived from an EMBL/GenBank/DDBJ whole genome shotgun (WGS) entry which is preliminary data.</text>
</comment>
<keyword evidence="1" id="KW-0732">Signal</keyword>
<accession>A0ABW5EHN9</accession>
<dbReference type="InterPro" id="IPR034032">
    <property type="entry name" value="Zn_MMP-like_bac"/>
</dbReference>
<dbReference type="InterPro" id="IPR024079">
    <property type="entry name" value="MetalloPept_cat_dom_sf"/>
</dbReference>
<evidence type="ECO:0000256" key="1">
    <source>
        <dbReference type="SAM" id="SignalP"/>
    </source>
</evidence>
<feature type="domain" description="DUF5117" evidence="3">
    <location>
        <begin position="86"/>
        <end position="277"/>
    </location>
</feature>